<dbReference type="InterPro" id="IPR017850">
    <property type="entry name" value="Alkaline_phosphatase_core_sf"/>
</dbReference>
<organism evidence="7 8">
    <name type="scientific">Bacteroides ovatus</name>
    <dbReference type="NCBI Taxonomy" id="28116"/>
    <lineage>
        <taxon>Bacteria</taxon>
        <taxon>Pseudomonadati</taxon>
        <taxon>Bacteroidota</taxon>
        <taxon>Bacteroidia</taxon>
        <taxon>Bacteroidales</taxon>
        <taxon>Bacteroidaceae</taxon>
        <taxon>Bacteroides</taxon>
    </lineage>
</organism>
<evidence type="ECO:0000256" key="5">
    <source>
        <dbReference type="PIRSR" id="PIRSR600917-52"/>
    </source>
</evidence>
<dbReference type="Pfam" id="PF00884">
    <property type="entry name" value="Sulfatase"/>
    <property type="match status" value="1"/>
</dbReference>
<dbReference type="InterPro" id="IPR050738">
    <property type="entry name" value="Sulfatase"/>
</dbReference>
<dbReference type="SUPFAM" id="SSF53649">
    <property type="entry name" value="Alkaline phosphatase-like"/>
    <property type="match status" value="1"/>
</dbReference>
<evidence type="ECO:0000256" key="3">
    <source>
        <dbReference type="ARBA" id="ARBA00022801"/>
    </source>
</evidence>
<dbReference type="AlphaFoldDB" id="A0A5M5D4K1"/>
<dbReference type="InterPro" id="IPR000917">
    <property type="entry name" value="Sulfatase_N"/>
</dbReference>
<dbReference type="PANTHER" id="PTHR42693:SF53">
    <property type="entry name" value="ENDO-4-O-SULFATASE"/>
    <property type="match status" value="1"/>
</dbReference>
<feature type="modified residue" description="3-oxoalanine (Ser)" evidence="5">
    <location>
        <position position="85"/>
    </location>
</feature>
<reference evidence="7 8" key="1">
    <citation type="journal article" date="2019" name="Nat. Med.">
        <title>A library of human gut bacterial isolates paired with longitudinal multiomics data enables mechanistic microbiome research.</title>
        <authorList>
            <person name="Poyet M."/>
            <person name="Groussin M."/>
            <person name="Gibbons S.M."/>
            <person name="Avila-Pacheco J."/>
            <person name="Jiang X."/>
            <person name="Kearney S.M."/>
            <person name="Perrotta A.R."/>
            <person name="Berdy B."/>
            <person name="Zhao S."/>
            <person name="Lieberman T.D."/>
            <person name="Swanson P.K."/>
            <person name="Smith M."/>
            <person name="Roesemann S."/>
            <person name="Alexander J.E."/>
            <person name="Rich S.A."/>
            <person name="Livny J."/>
            <person name="Vlamakis H."/>
            <person name="Clish C."/>
            <person name="Bullock K."/>
            <person name="Deik A."/>
            <person name="Scott J."/>
            <person name="Pierce K.A."/>
            <person name="Xavier R.J."/>
            <person name="Alm E.J."/>
        </authorList>
    </citation>
    <scope>NUCLEOTIDE SEQUENCE [LARGE SCALE GENOMIC DNA]</scope>
    <source>
        <strain evidence="7 8">BIOML-A134</strain>
    </source>
</reference>
<dbReference type="InterPro" id="IPR024607">
    <property type="entry name" value="Sulfatase_CS"/>
</dbReference>
<dbReference type="GO" id="GO:0046872">
    <property type="term" value="F:metal ion binding"/>
    <property type="evidence" value="ECO:0007669"/>
    <property type="project" value="UniProtKB-KW"/>
</dbReference>
<evidence type="ECO:0000313" key="7">
    <source>
        <dbReference type="EMBL" id="KAA4091695.1"/>
    </source>
</evidence>
<evidence type="ECO:0000313" key="8">
    <source>
        <dbReference type="Proteomes" id="UP000473905"/>
    </source>
</evidence>
<accession>A0A5M5D4K1</accession>
<keyword evidence="3" id="KW-0378">Hydrolase</keyword>
<dbReference type="RefSeq" id="WP_004320064.1">
    <property type="nucleotide sequence ID" value="NZ_JAHYOK010000055.1"/>
</dbReference>
<dbReference type="PROSITE" id="PS00149">
    <property type="entry name" value="SULFATASE_2"/>
    <property type="match status" value="1"/>
</dbReference>
<evidence type="ECO:0000256" key="2">
    <source>
        <dbReference type="ARBA" id="ARBA00022723"/>
    </source>
</evidence>
<dbReference type="Proteomes" id="UP000473905">
    <property type="component" value="Unassembled WGS sequence"/>
</dbReference>
<gene>
    <name evidence="7" type="ORF">F3D66_22605</name>
</gene>
<dbReference type="EMBL" id="VWKB01000036">
    <property type="protein sequence ID" value="KAA4091695.1"/>
    <property type="molecule type" value="Genomic_DNA"/>
</dbReference>
<feature type="domain" description="Sulfatase N-terminal" evidence="6">
    <location>
        <begin position="37"/>
        <end position="331"/>
    </location>
</feature>
<comment type="similarity">
    <text evidence="1">Belongs to the sulfatase family.</text>
</comment>
<dbReference type="CDD" id="cd16027">
    <property type="entry name" value="SGSH"/>
    <property type="match status" value="1"/>
</dbReference>
<keyword evidence="4" id="KW-0106">Calcium</keyword>
<comment type="caution">
    <text evidence="7">The sequence shown here is derived from an EMBL/GenBank/DDBJ whole genome shotgun (WGS) entry which is preliminary data.</text>
</comment>
<dbReference type="PROSITE" id="PS51257">
    <property type="entry name" value="PROKAR_LIPOPROTEIN"/>
    <property type="match status" value="1"/>
</dbReference>
<evidence type="ECO:0000259" key="6">
    <source>
        <dbReference type="Pfam" id="PF00884"/>
    </source>
</evidence>
<protein>
    <submittedName>
        <fullName evidence="7">Sulfatase</fullName>
    </submittedName>
</protein>
<dbReference type="PANTHER" id="PTHR42693">
    <property type="entry name" value="ARYLSULFATASE FAMILY MEMBER"/>
    <property type="match status" value="1"/>
</dbReference>
<evidence type="ECO:0000256" key="4">
    <source>
        <dbReference type="ARBA" id="ARBA00022837"/>
    </source>
</evidence>
<dbReference type="Gene3D" id="3.40.720.10">
    <property type="entry name" value="Alkaline Phosphatase, subunit A"/>
    <property type="match status" value="1"/>
</dbReference>
<keyword evidence="8" id="KW-1185">Reference proteome</keyword>
<sequence length="490" mass="55897">MNNNIKSLGYALTFIPALYGCSNSTGKIKETTSLKRPNIILFVTDDHGMDALGCYGNNIIKTPNMDSLAANGVRFTQAYCTSASSAASRSVLLTGKYGHAIGAYGHTHDYHHFSTFKDVRSLPVILSENGYFTGRIGKYHVAPESVYHFDKVYKANPRNTVEMAENCKEIFNSEKPFFLYFCTDDPHRSGFTEKVDDWRSPNPFGNRKDGYKGCTNIVYSPDSVIVPSFLPDNKETREEIAQYYQSVSRVDQGMGKLLSYLKESGKADNTIIIYISDNGMAFPGAKTTVYEPGLKLPCIISSPFIKSKGITNDAMISWVDMTPTILDMAGINTKDEEFMGRSFLPVIEGESHEGWDRIFASHTFHEITMYYPMRVMRKGDYKIIWNIAHPLEYPFASDLWISSTWQSIYRNNLTHFGKRTTDSYLHRPEFELYNLKEDPDEINNLALKKDYTDILEQMKKELKEWQLKTKDPWYIMWNHDASLQGVGEKL</sequence>
<dbReference type="GO" id="GO:0004065">
    <property type="term" value="F:arylsulfatase activity"/>
    <property type="evidence" value="ECO:0007669"/>
    <property type="project" value="TreeGrafter"/>
</dbReference>
<proteinExistence type="inferred from homology"/>
<name>A0A5M5D4K1_BACOV</name>
<evidence type="ECO:0000256" key="1">
    <source>
        <dbReference type="ARBA" id="ARBA00008779"/>
    </source>
</evidence>
<comment type="PTM">
    <text evidence="5">The conversion to 3-oxoalanine (also known as C-formylglycine, FGly), of a serine or cysteine residue in prokaryotes and of a cysteine residue in eukaryotes, is critical for catalytic activity.</text>
</comment>
<keyword evidence="2" id="KW-0479">Metal-binding</keyword>